<dbReference type="InterPro" id="IPR013762">
    <property type="entry name" value="Integrase-like_cat_sf"/>
</dbReference>
<keyword evidence="1" id="KW-0233">DNA recombination</keyword>
<dbReference type="GO" id="GO:0006310">
    <property type="term" value="P:DNA recombination"/>
    <property type="evidence" value="ECO:0007669"/>
    <property type="project" value="UniProtKB-KW"/>
</dbReference>
<reference evidence="2 3" key="1">
    <citation type="submission" date="2017-01" db="EMBL/GenBank/DDBJ databases">
        <title>Genome Analysis of Deinococcus marmoris KOPRI26562.</title>
        <authorList>
            <person name="Kim J.H."/>
            <person name="Oh H.-M."/>
        </authorList>
    </citation>
    <scope>NUCLEOTIDE SEQUENCE [LARGE SCALE GENOMIC DNA]</scope>
    <source>
        <strain evidence="2 3">KOPRI26562</strain>
    </source>
</reference>
<dbReference type="AlphaFoldDB" id="A0A1U7P4E6"/>
<evidence type="ECO:0000256" key="1">
    <source>
        <dbReference type="ARBA" id="ARBA00023172"/>
    </source>
</evidence>
<dbReference type="EMBL" id="MSTI01000010">
    <property type="protein sequence ID" value="OLV20047.1"/>
    <property type="molecule type" value="Genomic_DNA"/>
</dbReference>
<proteinExistence type="predicted"/>
<dbReference type="Proteomes" id="UP000186607">
    <property type="component" value="Unassembled WGS sequence"/>
</dbReference>
<accession>A0A1U7P4E6</accession>
<sequence length="48" mass="5514">MPIDVVARMAGHKNSDITRDVYQHVFEDEIQRAVQAMPSLFKNIGEKK</sequence>
<evidence type="ECO:0000313" key="2">
    <source>
        <dbReference type="EMBL" id="OLV20047.1"/>
    </source>
</evidence>
<dbReference type="Gene3D" id="1.10.443.10">
    <property type="entry name" value="Intergrase catalytic core"/>
    <property type="match status" value="1"/>
</dbReference>
<dbReference type="InterPro" id="IPR011010">
    <property type="entry name" value="DNA_brk_join_enz"/>
</dbReference>
<gene>
    <name evidence="2" type="ORF">BOO71_0000931</name>
</gene>
<dbReference type="STRING" id="249408.BOO71_0000931"/>
<name>A0A1U7P4E6_9DEIO</name>
<dbReference type="GO" id="GO:0015074">
    <property type="term" value="P:DNA integration"/>
    <property type="evidence" value="ECO:0007669"/>
    <property type="project" value="InterPro"/>
</dbReference>
<keyword evidence="3" id="KW-1185">Reference proteome</keyword>
<protein>
    <submittedName>
        <fullName evidence="2">Uncharacterized protein</fullName>
    </submittedName>
</protein>
<comment type="caution">
    <text evidence="2">The sequence shown here is derived from an EMBL/GenBank/DDBJ whole genome shotgun (WGS) entry which is preliminary data.</text>
</comment>
<organism evidence="2 3">
    <name type="scientific">Deinococcus marmoris</name>
    <dbReference type="NCBI Taxonomy" id="249408"/>
    <lineage>
        <taxon>Bacteria</taxon>
        <taxon>Thermotogati</taxon>
        <taxon>Deinococcota</taxon>
        <taxon>Deinococci</taxon>
        <taxon>Deinococcales</taxon>
        <taxon>Deinococcaceae</taxon>
        <taxon>Deinococcus</taxon>
    </lineage>
</organism>
<dbReference type="SUPFAM" id="SSF56349">
    <property type="entry name" value="DNA breaking-rejoining enzymes"/>
    <property type="match status" value="1"/>
</dbReference>
<evidence type="ECO:0000313" key="3">
    <source>
        <dbReference type="Proteomes" id="UP000186607"/>
    </source>
</evidence>
<dbReference type="GO" id="GO:0003677">
    <property type="term" value="F:DNA binding"/>
    <property type="evidence" value="ECO:0007669"/>
    <property type="project" value="InterPro"/>
</dbReference>